<dbReference type="RefSeq" id="WP_308136323.1">
    <property type="nucleotide sequence ID" value="NZ_CP133217.1"/>
</dbReference>
<reference evidence="2 3" key="1">
    <citation type="submission" date="2023-08" db="EMBL/GenBank/DDBJ databases">
        <title>New molecular markers tilS and rpoB for phylogenetic and monitoring studies of the genus Thiothrix biodiversity.</title>
        <authorList>
            <person name="Ravin N.V."/>
            <person name="Smolyakov D."/>
            <person name="Markov N.D."/>
            <person name="Beletsky A.V."/>
            <person name="Mardanov A.V."/>
            <person name="Rudenko T.S."/>
            <person name="Grabovich M.Y."/>
        </authorList>
    </citation>
    <scope>NUCLEOTIDE SEQUENCE</scope>
    <source>
        <strain evidence="2">DNT52</strain>
        <strain evidence="1 3">H33</strain>
    </source>
</reference>
<proteinExistence type="predicted"/>
<gene>
    <name evidence="1" type="ORF">RCC75_19080</name>
    <name evidence="2" type="ORF">RCG00_04860</name>
</gene>
<evidence type="ECO:0000313" key="3">
    <source>
        <dbReference type="Proteomes" id="UP001223336"/>
    </source>
</evidence>
<evidence type="ECO:0000313" key="2">
    <source>
        <dbReference type="EMBL" id="WML87697.1"/>
    </source>
</evidence>
<keyword evidence="3" id="KW-1185">Reference proteome</keyword>
<sequence>MPKCNGLIPVEIKAGSVTPKRQLEALTQFIEEHQCPYSLLINNGDDVFKVSEKVYQVPAIYW</sequence>
<dbReference type="AlphaFoldDB" id="A0AA51R068"/>
<dbReference type="Proteomes" id="UP001223336">
    <property type="component" value="Unassembled WGS sequence"/>
</dbReference>
<dbReference type="Proteomes" id="UP001229862">
    <property type="component" value="Chromosome"/>
</dbReference>
<evidence type="ECO:0000313" key="1">
    <source>
        <dbReference type="EMBL" id="MDQ5770640.1"/>
    </source>
</evidence>
<organism evidence="2">
    <name type="scientific">Thiothrix subterranea</name>
    <dbReference type="NCBI Taxonomy" id="2735563"/>
    <lineage>
        <taxon>Bacteria</taxon>
        <taxon>Pseudomonadati</taxon>
        <taxon>Pseudomonadota</taxon>
        <taxon>Gammaproteobacteria</taxon>
        <taxon>Thiotrichales</taxon>
        <taxon>Thiotrichaceae</taxon>
        <taxon>Thiothrix</taxon>
    </lineage>
</organism>
<accession>A0AA51R068</accession>
<protein>
    <submittedName>
        <fullName evidence="2">Uncharacterized protein</fullName>
    </submittedName>
</protein>
<name>A0AA51R068_9GAMM</name>
<dbReference type="EMBL" id="CP133217">
    <property type="protein sequence ID" value="WML87697.1"/>
    <property type="molecule type" value="Genomic_DNA"/>
</dbReference>
<dbReference type="EMBL" id="JAVFKN010000035">
    <property type="protein sequence ID" value="MDQ5770640.1"/>
    <property type="molecule type" value="Genomic_DNA"/>
</dbReference>